<dbReference type="OrthoDB" id="18894at2759"/>
<feature type="compositionally biased region" description="Low complexity" evidence="8">
    <location>
        <begin position="631"/>
        <end position="641"/>
    </location>
</feature>
<comment type="similarity">
    <text evidence="3">Belongs to the TPT transporter family. SLC35D subfamily.</text>
</comment>
<dbReference type="AlphaFoldDB" id="A0A6A6RYZ1"/>
<evidence type="ECO:0000313" key="12">
    <source>
        <dbReference type="Proteomes" id="UP000799753"/>
    </source>
</evidence>
<comment type="subunit">
    <text evidence="4">Homooligomer.</text>
</comment>
<comment type="subcellular location">
    <subcellularLocation>
        <location evidence="2">Endoplasmic reticulum membrane</location>
        <topology evidence="2">Multi-pass membrane protein</topology>
    </subcellularLocation>
</comment>
<keyword evidence="6 9" id="KW-1133">Transmembrane helix</keyword>
<accession>A0A6A6RYZ1</accession>
<feature type="compositionally biased region" description="Basic residues" evidence="8">
    <location>
        <begin position="19"/>
        <end position="28"/>
    </location>
</feature>
<organism evidence="11 12">
    <name type="scientific">Massarina eburnea CBS 473.64</name>
    <dbReference type="NCBI Taxonomy" id="1395130"/>
    <lineage>
        <taxon>Eukaryota</taxon>
        <taxon>Fungi</taxon>
        <taxon>Dikarya</taxon>
        <taxon>Ascomycota</taxon>
        <taxon>Pezizomycotina</taxon>
        <taxon>Dothideomycetes</taxon>
        <taxon>Pleosporomycetidae</taxon>
        <taxon>Pleosporales</taxon>
        <taxon>Massarineae</taxon>
        <taxon>Massarinaceae</taxon>
        <taxon>Massarina</taxon>
    </lineage>
</organism>
<evidence type="ECO:0000256" key="6">
    <source>
        <dbReference type="ARBA" id="ARBA00022989"/>
    </source>
</evidence>
<feature type="region of interest" description="Disordered" evidence="8">
    <location>
        <begin position="18"/>
        <end position="212"/>
    </location>
</feature>
<feature type="transmembrane region" description="Helical" evidence="9">
    <location>
        <begin position="553"/>
        <end position="572"/>
    </location>
</feature>
<dbReference type="PANTHER" id="PTHR11132">
    <property type="entry name" value="SOLUTE CARRIER FAMILY 35"/>
    <property type="match status" value="1"/>
</dbReference>
<evidence type="ECO:0000256" key="9">
    <source>
        <dbReference type="SAM" id="Phobius"/>
    </source>
</evidence>
<feature type="transmembrane region" description="Helical" evidence="9">
    <location>
        <begin position="396"/>
        <end position="415"/>
    </location>
</feature>
<evidence type="ECO:0000256" key="3">
    <source>
        <dbReference type="ARBA" id="ARBA00010425"/>
    </source>
</evidence>
<feature type="transmembrane region" description="Helical" evidence="9">
    <location>
        <begin position="421"/>
        <end position="440"/>
    </location>
</feature>
<dbReference type="Pfam" id="PF03151">
    <property type="entry name" value="TPT"/>
    <property type="match status" value="1"/>
</dbReference>
<dbReference type="EMBL" id="MU006785">
    <property type="protein sequence ID" value="KAF2640202.1"/>
    <property type="molecule type" value="Genomic_DNA"/>
</dbReference>
<evidence type="ECO:0000256" key="2">
    <source>
        <dbReference type="ARBA" id="ARBA00004477"/>
    </source>
</evidence>
<comment type="function">
    <text evidence="1">Involved in the import of GDP-mannose from the cytoplasm into the Golgi lumen.</text>
</comment>
<gene>
    <name evidence="11" type="ORF">P280DRAFT_469905</name>
</gene>
<evidence type="ECO:0000256" key="4">
    <source>
        <dbReference type="ARBA" id="ARBA00011182"/>
    </source>
</evidence>
<evidence type="ECO:0000259" key="10">
    <source>
        <dbReference type="Pfam" id="PF03151"/>
    </source>
</evidence>
<feature type="transmembrane region" description="Helical" evidence="9">
    <location>
        <begin position="525"/>
        <end position="547"/>
    </location>
</feature>
<keyword evidence="7 9" id="KW-0472">Membrane</keyword>
<feature type="transmembrane region" description="Helical" evidence="9">
    <location>
        <begin position="244"/>
        <end position="264"/>
    </location>
</feature>
<dbReference type="InterPro" id="IPR004853">
    <property type="entry name" value="Sugar_P_trans_dom"/>
</dbReference>
<feature type="transmembrane region" description="Helical" evidence="9">
    <location>
        <begin position="494"/>
        <end position="513"/>
    </location>
</feature>
<feature type="domain" description="Sugar phosphate transporter" evidence="10">
    <location>
        <begin position="248"/>
        <end position="566"/>
    </location>
</feature>
<evidence type="ECO:0000256" key="5">
    <source>
        <dbReference type="ARBA" id="ARBA00022692"/>
    </source>
</evidence>
<proteinExistence type="inferred from homology"/>
<sequence>MREGLHAADPRAALWTQARHAKLSRGSRAHLTDSSQRDMTAESSPAVVRWLQEHTHASIPPDTLQPADEFPLRTLSNPPSTTPNSTVSDSHGDRHRYSHGGPQDPRVHVASLVHLPTPKSMDEQQPVASNTRRRSSSLLGASGPSQPKDSKKHSRPRSDHIVEEEGPSDSDAGSEKTESDDLELGDMSGDGLEDDEETGLTGSDRRRRRRRKRRNTLLDQRIVPEGRLTREEEKTANQTLVRSLVINAILIGLWYTFSISISVYNKWMFKEEKGDGETSNIFPLPLFTTCLHMIVQFSLASLVLFMVPSLRPRHDSLNPHAPGVRVEPVDTKKPLMTKWFYFSRIGPCGVATGMDIGLGNTSLKFISLTFFTMCKSSALGFVLIFAFLFRLESPSLRLVIIIAIMTVGVVMMVAGETAFHALGFILVMASACSSGFRWSLTQILLLRNPATANPFSSIFFLAPVMFISLFVLAVPVEGFSALSQGLERLFEIKGTFLGIAILLFPGFLAFLMTASEFALLKRTSVVTLSICGIFKEVVTITTANLVFHDPLTPINLTGLIVTILSIGGYNYFKIQSMREEARNRAHLANQEYAPLNTQDPDRDRNRAASTQTSALIGHGLQIAPGVTAVQSSSGDGSSRASPIKRPEDLE</sequence>
<keyword evidence="12" id="KW-1185">Reference proteome</keyword>
<feature type="transmembrane region" description="Helical" evidence="9">
    <location>
        <begin position="452"/>
        <end position="474"/>
    </location>
</feature>
<evidence type="ECO:0000256" key="7">
    <source>
        <dbReference type="ARBA" id="ARBA00023136"/>
    </source>
</evidence>
<dbReference type="InterPro" id="IPR050186">
    <property type="entry name" value="TPT_transporter"/>
</dbReference>
<dbReference type="Proteomes" id="UP000799753">
    <property type="component" value="Unassembled WGS sequence"/>
</dbReference>
<reference evidence="11" key="1">
    <citation type="journal article" date="2020" name="Stud. Mycol.">
        <title>101 Dothideomycetes genomes: a test case for predicting lifestyles and emergence of pathogens.</title>
        <authorList>
            <person name="Haridas S."/>
            <person name="Albert R."/>
            <person name="Binder M."/>
            <person name="Bloem J."/>
            <person name="Labutti K."/>
            <person name="Salamov A."/>
            <person name="Andreopoulos B."/>
            <person name="Baker S."/>
            <person name="Barry K."/>
            <person name="Bills G."/>
            <person name="Bluhm B."/>
            <person name="Cannon C."/>
            <person name="Castanera R."/>
            <person name="Culley D."/>
            <person name="Daum C."/>
            <person name="Ezra D."/>
            <person name="Gonzalez J."/>
            <person name="Henrissat B."/>
            <person name="Kuo A."/>
            <person name="Liang C."/>
            <person name="Lipzen A."/>
            <person name="Lutzoni F."/>
            <person name="Magnuson J."/>
            <person name="Mondo S."/>
            <person name="Nolan M."/>
            <person name="Ohm R."/>
            <person name="Pangilinan J."/>
            <person name="Park H.-J."/>
            <person name="Ramirez L."/>
            <person name="Alfaro M."/>
            <person name="Sun H."/>
            <person name="Tritt A."/>
            <person name="Yoshinaga Y."/>
            <person name="Zwiers L.-H."/>
            <person name="Turgeon B."/>
            <person name="Goodwin S."/>
            <person name="Spatafora J."/>
            <person name="Crous P."/>
            <person name="Grigoriev I."/>
        </authorList>
    </citation>
    <scope>NUCLEOTIDE SEQUENCE</scope>
    <source>
        <strain evidence="11">CBS 473.64</strain>
    </source>
</reference>
<feature type="transmembrane region" description="Helical" evidence="9">
    <location>
        <begin position="284"/>
        <end position="307"/>
    </location>
</feature>
<dbReference type="GO" id="GO:0005789">
    <property type="term" value="C:endoplasmic reticulum membrane"/>
    <property type="evidence" value="ECO:0007669"/>
    <property type="project" value="UniProtKB-SubCell"/>
</dbReference>
<feature type="region of interest" description="Disordered" evidence="8">
    <location>
        <begin position="627"/>
        <end position="650"/>
    </location>
</feature>
<feature type="transmembrane region" description="Helical" evidence="9">
    <location>
        <begin position="339"/>
        <end position="359"/>
    </location>
</feature>
<protein>
    <submittedName>
        <fullName evidence="11">TPT-domain-containing protein</fullName>
    </submittedName>
</protein>
<feature type="transmembrane region" description="Helical" evidence="9">
    <location>
        <begin position="365"/>
        <end position="389"/>
    </location>
</feature>
<feature type="compositionally biased region" description="Polar residues" evidence="8">
    <location>
        <begin position="74"/>
        <end position="89"/>
    </location>
</feature>
<evidence type="ECO:0000313" key="11">
    <source>
        <dbReference type="EMBL" id="KAF2640202.1"/>
    </source>
</evidence>
<evidence type="ECO:0000256" key="8">
    <source>
        <dbReference type="SAM" id="MobiDB-lite"/>
    </source>
</evidence>
<keyword evidence="5 9" id="KW-0812">Transmembrane</keyword>
<name>A0A6A6RYZ1_9PLEO</name>
<evidence type="ECO:0000256" key="1">
    <source>
        <dbReference type="ARBA" id="ARBA00003420"/>
    </source>
</evidence>